<reference evidence="1" key="1">
    <citation type="submission" date="2015-07" db="EMBL/GenBank/DDBJ databases">
        <title>Draft Genome Sequences of Anaerolinea thermolimosa IMO-1, Bellilinea caldifistulae GOMI-1, Leptolinea tardivitalis YMTK-2, Levilinea saccharolytica KIBI-1,Longilinea arvoryzae KOME-1, Previously Described as Members of the Anaerolineaceae (Chloroflexi).</title>
        <authorList>
            <person name="Sekiguchi Y."/>
            <person name="Ohashi A."/>
            <person name="Matsuura N."/>
            <person name="Tourlousse M.D."/>
        </authorList>
    </citation>
    <scope>NUCLEOTIDE SEQUENCE [LARGE SCALE GENOMIC DNA]</scope>
    <source>
        <strain evidence="1">KOME-1</strain>
    </source>
</reference>
<dbReference type="InterPro" id="IPR029063">
    <property type="entry name" value="SAM-dependent_MTases_sf"/>
</dbReference>
<accession>A0A0S7BEU5</accession>
<dbReference type="RefSeq" id="WP_075073381.1">
    <property type="nucleotide sequence ID" value="NZ_DF967972.1"/>
</dbReference>
<dbReference type="OrthoDB" id="5498854at2"/>
<dbReference type="EMBL" id="DF967972">
    <property type="protein sequence ID" value="GAP14093.1"/>
    <property type="molecule type" value="Genomic_DNA"/>
</dbReference>
<gene>
    <name evidence="1" type="ORF">LARV_01855</name>
</gene>
<keyword evidence="2" id="KW-1185">Reference proteome</keyword>
<proteinExistence type="predicted"/>
<protein>
    <recommendedName>
        <fullName evidence="3">Methylase</fullName>
    </recommendedName>
</protein>
<dbReference type="AlphaFoldDB" id="A0A0S7BEU5"/>
<evidence type="ECO:0008006" key="3">
    <source>
        <dbReference type="Google" id="ProtNLM"/>
    </source>
</evidence>
<sequence>MPRPPRQSRPQGQITRGKTARNRLRRVDNFLCLYDPGLIRRTDAPGEVSYYVDLGYGEEPFTTLESAERLRRLNPALPVLGVEIDPQRVERALPFEDDRTHFRLGGFNLPLQPRESARLIRAFNVLRQYDEFEVQDALLTLGAGLMPGGLIIEGTADPFGRIWVANLLRKRADGDLWVEGLLFSTNFRWGFEPAIFQPRLPKNFIHRMLPGETIDAFMNAWKQAALATISVRTLGLRQWFCASALALRDLGWPVETRRRPLQQGYLLWKRSGRVSDGALFRDLPA</sequence>
<dbReference type="STRING" id="360412.LARV_01855"/>
<dbReference type="Proteomes" id="UP000055060">
    <property type="component" value="Unassembled WGS sequence"/>
</dbReference>
<organism evidence="1">
    <name type="scientific">Longilinea arvoryzae</name>
    <dbReference type="NCBI Taxonomy" id="360412"/>
    <lineage>
        <taxon>Bacteria</taxon>
        <taxon>Bacillati</taxon>
        <taxon>Chloroflexota</taxon>
        <taxon>Anaerolineae</taxon>
        <taxon>Anaerolineales</taxon>
        <taxon>Anaerolineaceae</taxon>
        <taxon>Longilinea</taxon>
    </lineage>
</organism>
<name>A0A0S7BEU5_9CHLR</name>
<evidence type="ECO:0000313" key="1">
    <source>
        <dbReference type="EMBL" id="GAP14093.1"/>
    </source>
</evidence>
<evidence type="ECO:0000313" key="2">
    <source>
        <dbReference type="Proteomes" id="UP000055060"/>
    </source>
</evidence>
<dbReference type="SUPFAM" id="SSF53335">
    <property type="entry name" value="S-adenosyl-L-methionine-dependent methyltransferases"/>
    <property type="match status" value="1"/>
</dbReference>